<evidence type="ECO:0000313" key="2">
    <source>
        <dbReference type="Proteomes" id="UP000192758"/>
    </source>
</evidence>
<gene>
    <name evidence="1" type="ORF">EHP00_909</name>
</gene>
<accession>A0A1W0E4W2</accession>
<organism evidence="1 2">
    <name type="scientific">Ecytonucleospora hepatopenaei</name>
    <dbReference type="NCBI Taxonomy" id="646526"/>
    <lineage>
        <taxon>Eukaryota</taxon>
        <taxon>Fungi</taxon>
        <taxon>Fungi incertae sedis</taxon>
        <taxon>Microsporidia</taxon>
        <taxon>Enterocytozoonidae</taxon>
        <taxon>Ecytonucleospora</taxon>
    </lineage>
</organism>
<comment type="caution">
    <text evidence="1">The sequence shown here is derived from an EMBL/GenBank/DDBJ whole genome shotgun (WGS) entry which is preliminary data.</text>
</comment>
<dbReference type="VEuPathDB" id="MicrosporidiaDB:EHP00_909"/>
<dbReference type="Proteomes" id="UP000192758">
    <property type="component" value="Unassembled WGS sequence"/>
</dbReference>
<proteinExistence type="predicted"/>
<name>A0A1W0E4W2_9MICR</name>
<reference evidence="1 2" key="1">
    <citation type="journal article" date="2017" name="Environ. Microbiol.">
        <title>Decay of the glycolytic pathway and adaptation to intranuclear parasitism within Enterocytozoonidae microsporidia.</title>
        <authorList>
            <person name="Wiredu Boakye D."/>
            <person name="Jaroenlak P."/>
            <person name="Prachumwat A."/>
            <person name="Williams T.A."/>
            <person name="Bateman K.S."/>
            <person name="Itsathitphaisarn O."/>
            <person name="Sritunyalucksana K."/>
            <person name="Paszkiewicz K.H."/>
            <person name="Moore K.A."/>
            <person name="Stentiford G.D."/>
            <person name="Williams B.A."/>
        </authorList>
    </citation>
    <scope>NUCLEOTIDE SEQUENCE [LARGE SCALE GENOMIC DNA]</scope>
    <source>
        <strain evidence="1 2">TH1</strain>
    </source>
</reference>
<dbReference type="AlphaFoldDB" id="A0A1W0E4W2"/>
<evidence type="ECO:0000313" key="1">
    <source>
        <dbReference type="EMBL" id="OQS54239.1"/>
    </source>
</evidence>
<sequence length="431" mass="52737">MVFLCNICKEKMELHENILVCKNGHVITNTLEEKDEGEFELYGKGKRIRQKKKKSNIIVFKETSLDKLRIFYMIFRNAKDYFKFTEETIFKLYCGLYSFKKLFKQSEENIFSKFDDIFLRDKFTFYKNYSLFIKEFLRLNQKITNVSEEKYDAEKTDEHVLLEKDILPHVCEIICCIYLSKRLFMEKQDKIYTLNDFTKELDAYDFNKQSTQFFWQRFHFYDNMFFDWHKNTVVLDRILRILTEKGFYNTRCFYKGKYINETGVISDYVESVKHNFRVQFMRSMELNIKYLYKVHDLLNLSGISNFLVLKYIQMYKKYFYIQENERVYVPELECAYFTYFYIENYHFTMLKEIFKKICNVFGISRSFLTENLERKAKIMQNTGSFSDFVDYMNKKQAKDMKIYKNFESAQKIIEKNIRKYYKIKKEEDKNV</sequence>
<protein>
    <submittedName>
        <fullName evidence="1">Uncharacterized protein</fullName>
    </submittedName>
</protein>
<dbReference type="OrthoDB" id="2196304at2759"/>
<keyword evidence="2" id="KW-1185">Reference proteome</keyword>
<dbReference type="EMBL" id="MNPJ01000021">
    <property type="protein sequence ID" value="OQS54239.1"/>
    <property type="molecule type" value="Genomic_DNA"/>
</dbReference>